<evidence type="ECO:0000256" key="8">
    <source>
        <dbReference type="ARBA" id="ARBA00023136"/>
    </source>
</evidence>
<dbReference type="Proteomes" id="UP001205337">
    <property type="component" value="Unassembled WGS sequence"/>
</dbReference>
<name>A0ABT1ZB59_9MICO</name>
<dbReference type="PROSITE" id="PS00855">
    <property type="entry name" value="SPASE_II"/>
    <property type="match status" value="1"/>
</dbReference>
<evidence type="ECO:0000256" key="5">
    <source>
        <dbReference type="ARBA" id="ARBA00022750"/>
    </source>
</evidence>
<organism evidence="12 13">
    <name type="scientific">Protaetiibacter mangrovi</name>
    <dbReference type="NCBI Taxonomy" id="2970926"/>
    <lineage>
        <taxon>Bacteria</taxon>
        <taxon>Bacillati</taxon>
        <taxon>Actinomycetota</taxon>
        <taxon>Actinomycetes</taxon>
        <taxon>Micrococcales</taxon>
        <taxon>Microbacteriaceae</taxon>
        <taxon>Protaetiibacter</taxon>
    </lineage>
</organism>
<feature type="active site" evidence="9">
    <location>
        <position position="136"/>
    </location>
</feature>
<keyword evidence="13" id="KW-1185">Reference proteome</keyword>
<evidence type="ECO:0000256" key="1">
    <source>
        <dbReference type="ARBA" id="ARBA00006139"/>
    </source>
</evidence>
<keyword evidence="3 9" id="KW-0645">Protease</keyword>
<evidence type="ECO:0000256" key="3">
    <source>
        <dbReference type="ARBA" id="ARBA00022670"/>
    </source>
</evidence>
<dbReference type="PANTHER" id="PTHR33695">
    <property type="entry name" value="LIPOPROTEIN SIGNAL PEPTIDASE"/>
    <property type="match status" value="1"/>
</dbReference>
<gene>
    <name evidence="9 12" type="primary">lspA</name>
    <name evidence="12" type="ORF">NUH29_00035</name>
</gene>
<dbReference type="PRINTS" id="PR00781">
    <property type="entry name" value="LIPOSIGPTASE"/>
</dbReference>
<dbReference type="EMBL" id="JANTHX010000001">
    <property type="protein sequence ID" value="MCS0497940.1"/>
    <property type="molecule type" value="Genomic_DNA"/>
</dbReference>
<comment type="caution">
    <text evidence="9">Lacks conserved residue(s) required for the propagation of feature annotation.</text>
</comment>
<evidence type="ECO:0000256" key="9">
    <source>
        <dbReference type="HAMAP-Rule" id="MF_00161"/>
    </source>
</evidence>
<dbReference type="NCBIfam" id="TIGR00077">
    <property type="entry name" value="lspA"/>
    <property type="match status" value="1"/>
</dbReference>
<comment type="similarity">
    <text evidence="1 9 11">Belongs to the peptidase A8 family.</text>
</comment>
<keyword evidence="5 9" id="KW-0064">Aspartyl protease</keyword>
<comment type="subcellular location">
    <subcellularLocation>
        <location evidence="9">Cell membrane</location>
        <topology evidence="9">Multi-pass membrane protein</topology>
    </subcellularLocation>
</comment>
<keyword evidence="2 9" id="KW-1003">Cell membrane</keyword>
<dbReference type="RefSeq" id="WP_258796818.1">
    <property type="nucleotide sequence ID" value="NZ_JANTHX010000001.1"/>
</dbReference>
<dbReference type="GO" id="GO:0004190">
    <property type="term" value="F:aspartic-type endopeptidase activity"/>
    <property type="evidence" value="ECO:0007669"/>
    <property type="project" value="UniProtKB-EC"/>
</dbReference>
<comment type="pathway">
    <text evidence="9">Protein modification; lipoprotein biosynthesis (signal peptide cleavage).</text>
</comment>
<feature type="transmembrane region" description="Helical" evidence="9">
    <location>
        <begin position="125"/>
        <end position="151"/>
    </location>
</feature>
<keyword evidence="7 9" id="KW-1133">Transmembrane helix</keyword>
<protein>
    <recommendedName>
        <fullName evidence="9">Lipoprotein signal peptidase</fullName>
        <ecNumber evidence="9">3.4.23.36</ecNumber>
    </recommendedName>
    <alternativeName>
        <fullName evidence="9">Prolipoprotein signal peptidase</fullName>
    </alternativeName>
    <alternativeName>
        <fullName evidence="9">Signal peptidase II</fullName>
        <shortName evidence="9">SPase II</shortName>
    </alternativeName>
</protein>
<evidence type="ECO:0000313" key="13">
    <source>
        <dbReference type="Proteomes" id="UP001205337"/>
    </source>
</evidence>
<feature type="transmembrane region" description="Helical" evidence="9">
    <location>
        <begin position="61"/>
        <end position="81"/>
    </location>
</feature>
<evidence type="ECO:0000256" key="10">
    <source>
        <dbReference type="RuleBase" id="RU000594"/>
    </source>
</evidence>
<feature type="transmembrane region" description="Helical" evidence="9">
    <location>
        <begin position="88"/>
        <end position="105"/>
    </location>
</feature>
<evidence type="ECO:0000256" key="2">
    <source>
        <dbReference type="ARBA" id="ARBA00022475"/>
    </source>
</evidence>
<comment type="caution">
    <text evidence="12">The sequence shown here is derived from an EMBL/GenBank/DDBJ whole genome shotgun (WGS) entry which is preliminary data.</text>
</comment>
<dbReference type="PANTHER" id="PTHR33695:SF1">
    <property type="entry name" value="LIPOPROTEIN SIGNAL PEPTIDASE"/>
    <property type="match status" value="1"/>
</dbReference>
<evidence type="ECO:0000256" key="6">
    <source>
        <dbReference type="ARBA" id="ARBA00022801"/>
    </source>
</evidence>
<sequence>MSVRALVLLGVVAAGILAVDQLAKYLVVSNLEVGQIVPVLGEFFQLHFVKNSGAAFSLASGFTWILSLVAVGVIVAIIVFAKRIKSTAWAWMLGLLLGGALGNVTDRLFREPSFGMGHVIDFLQFWGFPAIFNVADVAICTAMGLFLLLTLRGVRLDGTKAQDTIEQIPKPTSEV</sequence>
<comment type="catalytic activity">
    <reaction evidence="9 10">
        <text>Release of signal peptides from bacterial membrane prolipoproteins. Hydrolyzes -Xaa-Yaa-Zaa-|-(S,diacylglyceryl)Cys-, in which Xaa is hydrophobic (preferably Leu), and Yaa (Ala or Ser) and Zaa (Gly or Ala) have small, neutral side chains.</text>
        <dbReference type="EC" id="3.4.23.36"/>
    </reaction>
</comment>
<keyword evidence="4 9" id="KW-0812">Transmembrane</keyword>
<keyword evidence="6 9" id="KW-0378">Hydrolase</keyword>
<keyword evidence="8 9" id="KW-0472">Membrane</keyword>
<proteinExistence type="inferred from homology"/>
<evidence type="ECO:0000313" key="12">
    <source>
        <dbReference type="EMBL" id="MCS0497940.1"/>
    </source>
</evidence>
<evidence type="ECO:0000256" key="7">
    <source>
        <dbReference type="ARBA" id="ARBA00022989"/>
    </source>
</evidence>
<evidence type="ECO:0000256" key="11">
    <source>
        <dbReference type="RuleBase" id="RU004181"/>
    </source>
</evidence>
<evidence type="ECO:0000256" key="4">
    <source>
        <dbReference type="ARBA" id="ARBA00022692"/>
    </source>
</evidence>
<dbReference type="HAMAP" id="MF_00161">
    <property type="entry name" value="LspA"/>
    <property type="match status" value="1"/>
</dbReference>
<dbReference type="Pfam" id="PF01252">
    <property type="entry name" value="Peptidase_A8"/>
    <property type="match status" value="1"/>
</dbReference>
<reference evidence="12 13" key="1">
    <citation type="submission" date="2022-08" db="EMBL/GenBank/DDBJ databases">
        <authorList>
            <person name="Li F."/>
        </authorList>
    </citation>
    <scope>NUCLEOTIDE SEQUENCE [LARGE SCALE GENOMIC DNA]</scope>
    <source>
        <strain evidence="12 13">10F1B-8-1</strain>
    </source>
</reference>
<accession>A0ABT1ZB59</accession>
<dbReference type="EC" id="3.4.23.36" evidence="9"/>
<dbReference type="InterPro" id="IPR001872">
    <property type="entry name" value="Peptidase_A8"/>
</dbReference>
<comment type="function">
    <text evidence="9 10">This protein specifically catalyzes the removal of signal peptides from prolipoproteins.</text>
</comment>
<feature type="active site" evidence="9">
    <location>
        <position position="121"/>
    </location>
</feature>